<feature type="chain" id="PRO_5013587590" evidence="2">
    <location>
        <begin position="24"/>
        <end position="158"/>
    </location>
</feature>
<keyword evidence="2" id="KW-0732">Signal</keyword>
<proteinExistence type="predicted"/>
<organism evidence="3 4">
    <name type="scientific">Candidatus Ghiorseimicrobium undicola</name>
    <dbReference type="NCBI Taxonomy" id="1974746"/>
    <lineage>
        <taxon>Bacteria</taxon>
        <taxon>Pseudomonadati</taxon>
        <taxon>Candidatus Omnitrophota</taxon>
        <taxon>Candidatus Ghiorseimicrobium</taxon>
    </lineage>
</organism>
<feature type="signal peptide" evidence="2">
    <location>
        <begin position="1"/>
        <end position="23"/>
    </location>
</feature>
<feature type="region of interest" description="Disordered" evidence="1">
    <location>
        <begin position="26"/>
        <end position="50"/>
    </location>
</feature>
<name>A0A2H0LZ31_9BACT</name>
<gene>
    <name evidence="3" type="ORF">COV72_01895</name>
</gene>
<evidence type="ECO:0000256" key="2">
    <source>
        <dbReference type="SAM" id="SignalP"/>
    </source>
</evidence>
<dbReference type="EMBL" id="PCWA01000026">
    <property type="protein sequence ID" value="PIQ89690.1"/>
    <property type="molecule type" value="Genomic_DNA"/>
</dbReference>
<sequence length="158" mass="17673">MKKITICACVAILLSYTSSMLQAAEHAGKEHGGKEHGGKEHGGKEMSEPSSTDIRLAMKAYVAQEVEKNGSFKVYDDKIDKTRKLSLIRIHERVGKTGGYYYSCADFKDIESGETIDVDLDVEEDAGELKVVDVRIHKVGGRERYTYDEDDNRIPIKD</sequence>
<evidence type="ECO:0000256" key="1">
    <source>
        <dbReference type="SAM" id="MobiDB-lite"/>
    </source>
</evidence>
<evidence type="ECO:0000313" key="3">
    <source>
        <dbReference type="EMBL" id="PIQ89690.1"/>
    </source>
</evidence>
<protein>
    <submittedName>
        <fullName evidence="3">Uncharacterized protein</fullName>
    </submittedName>
</protein>
<comment type="caution">
    <text evidence="3">The sequence shown here is derived from an EMBL/GenBank/DDBJ whole genome shotgun (WGS) entry which is preliminary data.</text>
</comment>
<reference evidence="3 4" key="1">
    <citation type="submission" date="2017-09" db="EMBL/GenBank/DDBJ databases">
        <title>Depth-based differentiation of microbial function through sediment-hosted aquifers and enrichment of novel symbionts in the deep terrestrial subsurface.</title>
        <authorList>
            <person name="Probst A.J."/>
            <person name="Ladd B."/>
            <person name="Jarett J.K."/>
            <person name="Geller-Mcgrath D.E."/>
            <person name="Sieber C.M."/>
            <person name="Emerson J.B."/>
            <person name="Anantharaman K."/>
            <person name="Thomas B.C."/>
            <person name="Malmstrom R."/>
            <person name="Stieglmeier M."/>
            <person name="Klingl A."/>
            <person name="Woyke T."/>
            <person name="Ryan C.M."/>
            <person name="Banfield J.F."/>
        </authorList>
    </citation>
    <scope>NUCLEOTIDE SEQUENCE [LARGE SCALE GENOMIC DNA]</scope>
    <source>
        <strain evidence="3">CG11_big_fil_rev_8_21_14_0_20_42_13</strain>
    </source>
</reference>
<dbReference type="Proteomes" id="UP000229641">
    <property type="component" value="Unassembled WGS sequence"/>
</dbReference>
<evidence type="ECO:0000313" key="4">
    <source>
        <dbReference type="Proteomes" id="UP000229641"/>
    </source>
</evidence>
<dbReference type="AlphaFoldDB" id="A0A2H0LZ31"/>
<feature type="compositionally biased region" description="Basic and acidic residues" evidence="1">
    <location>
        <begin position="26"/>
        <end position="47"/>
    </location>
</feature>
<accession>A0A2H0LZ31</accession>